<sequence>NQDVIIVLNGTGSLTAVEILSLPTNGVLYQFAVNWQRGSIISSPNTTLTDSDRRVIFSSSVAGEDEFNYRVSDGVNSSVSAGLVVDVINVYDDISLQAYPTMNVSFLSNAILNASKMGAEIITCSISADLGQISLKTVNGLNRLPNSTSTIANYSGNVSDINVAIKEVVYSRVPYFSGIDIINWKLEGYGPYQFAGKLVRTQQFDLYLSVGQEAVLFFVDPAFGGALGGTPITLHGSNFQKGFRCIWSSGLNTLATVKSSTTAL</sequence>
<reference evidence="1" key="1">
    <citation type="submission" date="2015-04" db="EMBL/GenBank/DDBJ databases">
        <title>The genome sequence of the plant pathogenic Rhizarian Plasmodiophora brassicae reveals insights in its biotrophic life cycle and the origin of chitin synthesis.</title>
        <authorList>
            <person name="Schwelm A."/>
            <person name="Fogelqvist J."/>
            <person name="Knaust A."/>
            <person name="Julke S."/>
            <person name="Lilja T."/>
            <person name="Dhandapani V."/>
            <person name="Bonilla-Rosso G."/>
            <person name="Karlsson M."/>
            <person name="Shevchenko A."/>
            <person name="Choi S.R."/>
            <person name="Kim H.G."/>
            <person name="Park J.Y."/>
            <person name="Lim Y.P."/>
            <person name="Ludwig-Muller J."/>
            <person name="Dixelius C."/>
        </authorList>
    </citation>
    <scope>NUCLEOTIDE SEQUENCE</scope>
    <source>
        <tissue evidence="1">Potato root galls</tissue>
    </source>
</reference>
<organism evidence="1">
    <name type="scientific">Spongospora subterranea</name>
    <dbReference type="NCBI Taxonomy" id="70186"/>
    <lineage>
        <taxon>Eukaryota</taxon>
        <taxon>Sar</taxon>
        <taxon>Rhizaria</taxon>
        <taxon>Endomyxa</taxon>
        <taxon>Phytomyxea</taxon>
        <taxon>Plasmodiophorida</taxon>
        <taxon>Plasmodiophoridae</taxon>
        <taxon>Spongospora</taxon>
    </lineage>
</organism>
<dbReference type="EMBL" id="HACM01004242">
    <property type="protein sequence ID" value="CRZ04684.1"/>
    <property type="molecule type" value="Transcribed_RNA"/>
</dbReference>
<name>A0A0H5R8K2_9EUKA</name>
<feature type="non-terminal residue" evidence="1">
    <location>
        <position position="1"/>
    </location>
</feature>
<feature type="non-terminal residue" evidence="1">
    <location>
        <position position="264"/>
    </location>
</feature>
<evidence type="ECO:0008006" key="2">
    <source>
        <dbReference type="Google" id="ProtNLM"/>
    </source>
</evidence>
<evidence type="ECO:0000313" key="1">
    <source>
        <dbReference type="EMBL" id="CRZ04684.1"/>
    </source>
</evidence>
<accession>A0A0H5R8K2</accession>
<proteinExistence type="predicted"/>
<protein>
    <recommendedName>
        <fullName evidence="2">IPT/TIG domain-containing protein</fullName>
    </recommendedName>
</protein>
<dbReference type="AlphaFoldDB" id="A0A0H5R8K2"/>